<dbReference type="GO" id="GO:0016831">
    <property type="term" value="F:carboxy-lyase activity"/>
    <property type="evidence" value="ECO:0007669"/>
    <property type="project" value="InterPro"/>
</dbReference>
<geneLocation type="plasmid" evidence="4">
    <name>psj05684b</name>
</geneLocation>
<feature type="domain" description="Amidohydrolase-related" evidence="2">
    <location>
        <begin position="6"/>
        <end position="332"/>
    </location>
</feature>
<sequence>MMTLIIDCHGHFTTEPQKHHEFRKAQVAYAEGKAAERPAYLGISDDELYAIIEANQLRLQKERGSDLTIISPRASGMGHHIDDVAIANEWARISNDNIRRIVDMFPANFASVCQLPQTVNGDLTTVIAELEHCVEHGFVGCNLNPDPSGGRWSAPPIYDEWWDPLWQAMVALDVPAMIHVSGSCERCLHTTGAHYINADTAVFMQLIQGDLFERHPKLRLIIPHGGGAAPYHWGRYRGLSIMLEKPPLAEHLMHNLFFDTCVYHQAGIDTLFRVVDKKNILYGSELLGAVKAVDPETGHSFDDTKRYIDALDLSVEDRHAIFEGNARRVYPLLDKRLKSQGR</sequence>
<dbReference type="KEGG" id="esj:SJ05684_b54940"/>
<dbReference type="STRING" id="716928.GCA_000261485_05238"/>
<dbReference type="SUPFAM" id="SSF51556">
    <property type="entry name" value="Metallo-dependent hydrolases"/>
    <property type="match status" value="1"/>
</dbReference>
<dbReference type="Pfam" id="PF04909">
    <property type="entry name" value="Amidohydro_2"/>
    <property type="match status" value="1"/>
</dbReference>
<dbReference type="Proteomes" id="UP000217211">
    <property type="component" value="Plasmid pSJ05684b"/>
</dbReference>
<accession>A0A249PL13</accession>
<proteinExistence type="predicted"/>
<dbReference type="GO" id="GO:0016787">
    <property type="term" value="F:hydrolase activity"/>
    <property type="evidence" value="ECO:0007669"/>
    <property type="project" value="InterPro"/>
</dbReference>
<keyword evidence="4" id="KW-1185">Reference proteome</keyword>
<gene>
    <name evidence="3" type="ORF">SJ05684_b54940</name>
</gene>
<dbReference type="InterPro" id="IPR032466">
    <property type="entry name" value="Metal_Hydrolase"/>
</dbReference>
<dbReference type="Gene3D" id="3.20.20.140">
    <property type="entry name" value="Metal-dependent hydrolases"/>
    <property type="match status" value="1"/>
</dbReference>
<evidence type="ECO:0000259" key="2">
    <source>
        <dbReference type="Pfam" id="PF04909"/>
    </source>
</evidence>
<dbReference type="GO" id="GO:0019748">
    <property type="term" value="P:secondary metabolic process"/>
    <property type="evidence" value="ECO:0007669"/>
    <property type="project" value="TreeGrafter"/>
</dbReference>
<organism evidence="3 4">
    <name type="scientific">Sinorhizobium sojae CCBAU 05684</name>
    <dbReference type="NCBI Taxonomy" id="716928"/>
    <lineage>
        <taxon>Bacteria</taxon>
        <taxon>Pseudomonadati</taxon>
        <taxon>Pseudomonadota</taxon>
        <taxon>Alphaproteobacteria</taxon>
        <taxon>Hyphomicrobiales</taxon>
        <taxon>Rhizobiaceae</taxon>
        <taxon>Sinorhizobium/Ensifer group</taxon>
        <taxon>Sinorhizobium</taxon>
    </lineage>
</organism>
<dbReference type="InterPro" id="IPR006680">
    <property type="entry name" value="Amidohydro-rel"/>
</dbReference>
<evidence type="ECO:0000313" key="3">
    <source>
        <dbReference type="EMBL" id="ASY66476.1"/>
    </source>
</evidence>
<keyword evidence="3" id="KW-0614">Plasmid</keyword>
<dbReference type="PANTHER" id="PTHR21240:SF28">
    <property type="entry name" value="ISO-OROTATE DECARBOXYLASE (EUROFUNG)"/>
    <property type="match status" value="1"/>
</dbReference>
<dbReference type="GO" id="GO:0005737">
    <property type="term" value="C:cytoplasm"/>
    <property type="evidence" value="ECO:0007669"/>
    <property type="project" value="TreeGrafter"/>
</dbReference>
<dbReference type="PANTHER" id="PTHR21240">
    <property type="entry name" value="2-AMINO-3-CARBOXYLMUCONATE-6-SEMIALDEHYDE DECARBOXYLASE"/>
    <property type="match status" value="1"/>
</dbReference>
<evidence type="ECO:0000313" key="4">
    <source>
        <dbReference type="Proteomes" id="UP000217211"/>
    </source>
</evidence>
<dbReference type="eggNOG" id="COG2159">
    <property type="taxonomic scope" value="Bacteria"/>
</dbReference>
<dbReference type="InterPro" id="IPR032465">
    <property type="entry name" value="ACMSD"/>
</dbReference>
<keyword evidence="1" id="KW-0456">Lyase</keyword>
<dbReference type="AlphaFoldDB" id="A0A249PL13"/>
<reference evidence="3 4" key="1">
    <citation type="submission" date="2017-08" db="EMBL/GenBank/DDBJ databases">
        <title>Multipartite genome sequences of Sinorhizobium species nodulating soybeans.</title>
        <authorList>
            <person name="Tian C.F."/>
        </authorList>
    </citation>
    <scope>NUCLEOTIDE SEQUENCE [LARGE SCALE GENOMIC DNA]</scope>
    <source>
        <strain evidence="3 4">CCBAU 05684</strain>
        <plasmid evidence="4">psj05684b</plasmid>
    </source>
</reference>
<protein>
    <submittedName>
        <fullName evidence="3">4-oxalomesaconate hydratase</fullName>
    </submittedName>
</protein>
<name>A0A249PL13_9HYPH</name>
<dbReference type="EMBL" id="CP023068">
    <property type="protein sequence ID" value="ASY66476.1"/>
    <property type="molecule type" value="Genomic_DNA"/>
</dbReference>
<evidence type="ECO:0000256" key="1">
    <source>
        <dbReference type="ARBA" id="ARBA00023239"/>
    </source>
</evidence>